<name>A0ACC0TW69_9AGAM</name>
<comment type="caution">
    <text evidence="1">The sequence shown here is derived from an EMBL/GenBank/DDBJ whole genome shotgun (WGS) entry which is preliminary data.</text>
</comment>
<protein>
    <submittedName>
        <fullName evidence="1">Uncharacterized protein</fullName>
    </submittedName>
</protein>
<evidence type="ECO:0000313" key="2">
    <source>
        <dbReference type="Proteomes" id="UP001207468"/>
    </source>
</evidence>
<reference evidence="1" key="1">
    <citation type="submission" date="2021-03" db="EMBL/GenBank/DDBJ databases">
        <title>Evolutionary priming and transition to the ectomycorrhizal habit in an iconic lineage of mushroom-forming fungi: is preadaptation a requirement?</title>
        <authorList>
            <consortium name="DOE Joint Genome Institute"/>
            <person name="Looney B.P."/>
            <person name="Miyauchi S."/>
            <person name="Morin E."/>
            <person name="Drula E."/>
            <person name="Courty P.E."/>
            <person name="Chicoki N."/>
            <person name="Fauchery L."/>
            <person name="Kohler A."/>
            <person name="Kuo A."/>
            <person name="LaButti K."/>
            <person name="Pangilinan J."/>
            <person name="Lipzen A."/>
            <person name="Riley R."/>
            <person name="Andreopoulos W."/>
            <person name="He G."/>
            <person name="Johnson J."/>
            <person name="Barry K.W."/>
            <person name="Grigoriev I.V."/>
            <person name="Nagy L."/>
            <person name="Hibbett D."/>
            <person name="Henrissat B."/>
            <person name="Matheny P.B."/>
            <person name="Labbe J."/>
            <person name="Martin A.F."/>
        </authorList>
    </citation>
    <scope>NUCLEOTIDE SEQUENCE</scope>
    <source>
        <strain evidence="1">BPL698</strain>
    </source>
</reference>
<evidence type="ECO:0000313" key="1">
    <source>
        <dbReference type="EMBL" id="KAI9450287.1"/>
    </source>
</evidence>
<keyword evidence="2" id="KW-1185">Reference proteome</keyword>
<dbReference type="EMBL" id="JAGFNK010000441">
    <property type="protein sequence ID" value="KAI9450287.1"/>
    <property type="molecule type" value="Genomic_DNA"/>
</dbReference>
<proteinExistence type="predicted"/>
<sequence>MRDSKLLPSTRPSSPPRSWRRTVADALALAQSAVELDSKDTDPKGALAAYAESVRRLRCILARLERHGAYAEASQLSAISDGYSERMRLLCVACSVPPPPYDAISLDDYSWRAPPPSPPPPVALLPPPPYEFIHQ</sequence>
<gene>
    <name evidence="1" type="ORF">F5148DRAFT_1290923</name>
</gene>
<accession>A0ACC0TW69</accession>
<organism evidence="1 2">
    <name type="scientific">Russula earlei</name>
    <dbReference type="NCBI Taxonomy" id="71964"/>
    <lineage>
        <taxon>Eukaryota</taxon>
        <taxon>Fungi</taxon>
        <taxon>Dikarya</taxon>
        <taxon>Basidiomycota</taxon>
        <taxon>Agaricomycotina</taxon>
        <taxon>Agaricomycetes</taxon>
        <taxon>Russulales</taxon>
        <taxon>Russulaceae</taxon>
        <taxon>Russula</taxon>
    </lineage>
</organism>
<dbReference type="Proteomes" id="UP001207468">
    <property type="component" value="Unassembled WGS sequence"/>
</dbReference>